<evidence type="ECO:0000313" key="1">
    <source>
        <dbReference type="EMBL" id="MEA0971398.1"/>
    </source>
</evidence>
<protein>
    <recommendedName>
        <fullName evidence="3">Phage protein</fullName>
    </recommendedName>
</protein>
<dbReference type="Proteomes" id="UP001291687">
    <property type="component" value="Unassembled WGS sequence"/>
</dbReference>
<dbReference type="EMBL" id="JARJFB010000129">
    <property type="protein sequence ID" value="MEA0971398.1"/>
    <property type="molecule type" value="Genomic_DNA"/>
</dbReference>
<comment type="caution">
    <text evidence="1">The sequence shown here is derived from an EMBL/GenBank/DDBJ whole genome shotgun (WGS) entry which is preliminary data.</text>
</comment>
<organism evidence="1 2">
    <name type="scientific">Candidatus Megaera venefica</name>
    <dbReference type="NCBI Taxonomy" id="2055910"/>
    <lineage>
        <taxon>Bacteria</taxon>
        <taxon>Pseudomonadati</taxon>
        <taxon>Pseudomonadota</taxon>
        <taxon>Alphaproteobacteria</taxon>
        <taxon>Rickettsiales</taxon>
        <taxon>Rickettsiaceae</taxon>
        <taxon>Candidatus Megaera</taxon>
    </lineage>
</organism>
<evidence type="ECO:0008006" key="3">
    <source>
        <dbReference type="Google" id="ProtNLM"/>
    </source>
</evidence>
<name>A0ABU5NDZ1_9RICK</name>
<keyword evidence="2" id="KW-1185">Reference proteome</keyword>
<dbReference type="RefSeq" id="WP_322777299.1">
    <property type="nucleotide sequence ID" value="NZ_JARJFB010000129.1"/>
</dbReference>
<sequence>MNFIEAVKLLNDGNGSYITRNPKASHMFVYKSYDVPRIDRFTLVIKKLIPHHGIGYAPYEPRLDEILANDWEIYKKEPELHTFEEAIKLMKEGKTIKRKLWATKVIERDFCDDYSVEFTIDDFEANDWIIVEEEV</sequence>
<accession>A0ABU5NDZ1</accession>
<reference evidence="1 2" key="1">
    <citation type="submission" date="2023-03" db="EMBL/GenBank/DDBJ databases">
        <title>Host association and intracellularity evolved multiple times independently in the Rickettsiales.</title>
        <authorList>
            <person name="Castelli M."/>
            <person name="Nardi T."/>
            <person name="Gammuto L."/>
            <person name="Bellinzona G."/>
            <person name="Sabaneyeva E."/>
            <person name="Potekhin A."/>
            <person name="Serra V."/>
            <person name="Petroni G."/>
            <person name="Sassera D."/>
        </authorList>
    </citation>
    <scope>NUCLEOTIDE SEQUENCE [LARGE SCALE GENOMIC DNA]</scope>
    <source>
        <strain evidence="1 2">Sr 2-6</strain>
    </source>
</reference>
<evidence type="ECO:0000313" key="2">
    <source>
        <dbReference type="Proteomes" id="UP001291687"/>
    </source>
</evidence>
<gene>
    <name evidence="1" type="ORF">Megvenef_01376</name>
</gene>
<proteinExistence type="predicted"/>